<dbReference type="RefSeq" id="WP_203807435.1">
    <property type="nucleotide sequence ID" value="NZ_BAAAQE010000112.1"/>
</dbReference>
<evidence type="ECO:0000256" key="1">
    <source>
        <dbReference type="SAM" id="Phobius"/>
    </source>
</evidence>
<dbReference type="EMBL" id="BOMG01000108">
    <property type="protein sequence ID" value="GID60427.1"/>
    <property type="molecule type" value="Genomic_DNA"/>
</dbReference>
<evidence type="ECO:0000313" key="3">
    <source>
        <dbReference type="Proteomes" id="UP000612282"/>
    </source>
</evidence>
<feature type="transmembrane region" description="Helical" evidence="1">
    <location>
        <begin position="88"/>
        <end position="107"/>
    </location>
</feature>
<keyword evidence="1" id="KW-0812">Transmembrane</keyword>
<dbReference type="Proteomes" id="UP000612282">
    <property type="component" value="Unassembled WGS sequence"/>
</dbReference>
<feature type="transmembrane region" description="Helical" evidence="1">
    <location>
        <begin position="119"/>
        <end position="138"/>
    </location>
</feature>
<reference evidence="2 3" key="1">
    <citation type="submission" date="2021-01" db="EMBL/GenBank/DDBJ databases">
        <title>Whole genome shotgun sequence of Actinoplanes couchii NBRC 106145.</title>
        <authorList>
            <person name="Komaki H."/>
            <person name="Tamura T."/>
        </authorList>
    </citation>
    <scope>NUCLEOTIDE SEQUENCE [LARGE SCALE GENOMIC DNA]</scope>
    <source>
        <strain evidence="2 3">NBRC 106145</strain>
    </source>
</reference>
<gene>
    <name evidence="2" type="ORF">Aco03nite_088310</name>
</gene>
<dbReference type="InterPro" id="IPR049713">
    <property type="entry name" value="Pr6Pr-like"/>
</dbReference>
<feature type="transmembrane region" description="Helical" evidence="1">
    <location>
        <begin position="190"/>
        <end position="210"/>
    </location>
</feature>
<keyword evidence="1" id="KW-1133">Transmembrane helix</keyword>
<feature type="transmembrane region" description="Helical" evidence="1">
    <location>
        <begin position="150"/>
        <end position="170"/>
    </location>
</feature>
<evidence type="ECO:0000313" key="2">
    <source>
        <dbReference type="EMBL" id="GID60427.1"/>
    </source>
</evidence>
<name>A0ABQ3XPT5_9ACTN</name>
<evidence type="ECO:0008006" key="4">
    <source>
        <dbReference type="Google" id="ProtNLM"/>
    </source>
</evidence>
<comment type="caution">
    <text evidence="2">The sequence shown here is derived from an EMBL/GenBank/DDBJ whole genome shotgun (WGS) entry which is preliminary data.</text>
</comment>
<sequence>MFTTSSLYRSANAVLVISVLTAVILEIVLLALNQIDALFQPPAVTIPFGTRLIQMFSFLTTQSNLLAGVVAAVAVIAPHRDGRIWRVVRLDALIGIAAIGIGFQILFAPSLDLTGLPLLLTVLYHYVDPLLAVLIWLLPDQRRTWRYTDVLPAMIWPATWMIFVFGYGAITHWYPYGIVDVAVVGAGAAYRTGALTLILLFLFGLILVAVDRWRRQGLDHQVPENPGVPETGANVE</sequence>
<organism evidence="2 3">
    <name type="scientific">Actinoplanes couchii</name>
    <dbReference type="NCBI Taxonomy" id="403638"/>
    <lineage>
        <taxon>Bacteria</taxon>
        <taxon>Bacillati</taxon>
        <taxon>Actinomycetota</taxon>
        <taxon>Actinomycetes</taxon>
        <taxon>Micromonosporales</taxon>
        <taxon>Micromonosporaceae</taxon>
        <taxon>Actinoplanes</taxon>
    </lineage>
</organism>
<keyword evidence="3" id="KW-1185">Reference proteome</keyword>
<feature type="transmembrane region" description="Helical" evidence="1">
    <location>
        <begin position="12"/>
        <end position="32"/>
    </location>
</feature>
<keyword evidence="1" id="KW-0472">Membrane</keyword>
<protein>
    <recommendedName>
        <fullName evidence="4">Integral membrane protein</fullName>
    </recommendedName>
</protein>
<dbReference type="NCBIfam" id="NF038065">
    <property type="entry name" value="Pr6Pr"/>
    <property type="match status" value="1"/>
</dbReference>
<accession>A0ABQ3XPT5</accession>
<feature type="transmembrane region" description="Helical" evidence="1">
    <location>
        <begin position="52"/>
        <end position="76"/>
    </location>
</feature>
<proteinExistence type="predicted"/>